<protein>
    <submittedName>
        <fullName evidence="2">Integrase core domain-containing protein</fullName>
    </submittedName>
</protein>
<proteinExistence type="predicted"/>
<keyword evidence="3" id="KW-1185">Reference proteome</keyword>
<evidence type="ECO:0000313" key="2">
    <source>
        <dbReference type="EMBL" id="MEI5985087.1"/>
    </source>
</evidence>
<evidence type="ECO:0000259" key="1">
    <source>
        <dbReference type="Pfam" id="PF13683"/>
    </source>
</evidence>
<feature type="non-terminal residue" evidence="2">
    <location>
        <position position="1"/>
    </location>
</feature>
<reference evidence="2 3" key="1">
    <citation type="submission" date="2024-01" db="EMBL/GenBank/DDBJ databases">
        <title>Sphingobacterium tenebrionis sp. nov., a novel endophyte isolated from tenebrio molitor intestines.</title>
        <authorList>
            <person name="Zhang C."/>
        </authorList>
    </citation>
    <scope>NUCLEOTIDE SEQUENCE [LARGE SCALE GENOMIC DNA]</scope>
    <source>
        <strain evidence="2 3">PU5-4</strain>
    </source>
</reference>
<dbReference type="EMBL" id="JAYLLN010000019">
    <property type="protein sequence ID" value="MEI5985087.1"/>
    <property type="molecule type" value="Genomic_DNA"/>
</dbReference>
<dbReference type="InterPro" id="IPR001584">
    <property type="entry name" value="Integrase_cat-core"/>
</dbReference>
<dbReference type="Proteomes" id="UP001363035">
    <property type="component" value="Unassembled WGS sequence"/>
</dbReference>
<evidence type="ECO:0000313" key="3">
    <source>
        <dbReference type="Proteomes" id="UP001363035"/>
    </source>
</evidence>
<name>A0ABU8I5T7_9SPHI</name>
<accession>A0ABU8I5T7</accession>
<organism evidence="2 3">
    <name type="scientific">Sphingobacterium tenebrionis</name>
    <dbReference type="NCBI Taxonomy" id="3111775"/>
    <lineage>
        <taxon>Bacteria</taxon>
        <taxon>Pseudomonadati</taxon>
        <taxon>Bacteroidota</taxon>
        <taxon>Sphingobacteriia</taxon>
        <taxon>Sphingobacteriales</taxon>
        <taxon>Sphingobacteriaceae</taxon>
        <taxon>Sphingobacterium</taxon>
    </lineage>
</organism>
<gene>
    <name evidence="2" type="ORF">VJ786_09235</name>
</gene>
<dbReference type="Pfam" id="PF13683">
    <property type="entry name" value="rve_3"/>
    <property type="match status" value="1"/>
</dbReference>
<comment type="caution">
    <text evidence="2">The sequence shown here is derived from an EMBL/GenBank/DDBJ whole genome shotgun (WGS) entry which is preliminary data.</text>
</comment>
<dbReference type="RefSeq" id="WP_336557649.1">
    <property type="nucleotide sequence ID" value="NZ_JAYLLN010000019.1"/>
</dbReference>
<sequence length="74" mass="8673">RVNGILKAEFDLYASQGGLRETTGKIRENIRVYNNLRPHASCDYLTPEQAHMRSGALRKRWRPKKYPIVKKEFV</sequence>
<feature type="domain" description="Integrase catalytic" evidence="1">
    <location>
        <begin position="1"/>
        <end position="47"/>
    </location>
</feature>